<keyword evidence="1" id="KW-0472">Membrane</keyword>
<feature type="transmembrane region" description="Helical" evidence="1">
    <location>
        <begin position="12"/>
        <end position="36"/>
    </location>
</feature>
<protein>
    <submittedName>
        <fullName evidence="2">Uncharacterized protein</fullName>
    </submittedName>
</protein>
<keyword evidence="3" id="KW-1185">Reference proteome</keyword>
<dbReference type="EMBL" id="SSWX01000021">
    <property type="protein sequence ID" value="THJ31661.1"/>
    <property type="molecule type" value="Genomic_DNA"/>
</dbReference>
<sequence>MSSTTITSIHRKLAIASLAVAVALVLVSFAALMYAFQLTELNAPHWPAVTWQVCQMLAIVVFAFGMWQVQKHRRWKQKNGFEEESEWD</sequence>
<accession>A0A4S5BLM1</accession>
<feature type="transmembrane region" description="Helical" evidence="1">
    <location>
        <begin position="48"/>
        <end position="69"/>
    </location>
</feature>
<reference evidence="2 3" key="1">
    <citation type="submission" date="2019-04" db="EMBL/GenBank/DDBJ databases">
        <title>Lampropedia sp YIM MLB12 draf genome.</title>
        <authorList>
            <person name="Wang Y.-X."/>
        </authorList>
    </citation>
    <scope>NUCLEOTIDE SEQUENCE [LARGE SCALE GENOMIC DNA]</scope>
    <source>
        <strain evidence="2 3">YIM MLB12</strain>
    </source>
</reference>
<keyword evidence="1" id="KW-1133">Transmembrane helix</keyword>
<dbReference type="RefSeq" id="WP_136407369.1">
    <property type="nucleotide sequence ID" value="NZ_JARXRQ010000015.1"/>
</dbReference>
<dbReference type="OrthoDB" id="9869572at2"/>
<keyword evidence="1" id="KW-0812">Transmembrane</keyword>
<gene>
    <name evidence="2" type="ORF">E8K88_14360</name>
</gene>
<evidence type="ECO:0000313" key="2">
    <source>
        <dbReference type="EMBL" id="THJ31661.1"/>
    </source>
</evidence>
<proteinExistence type="predicted"/>
<name>A0A4S5BLM1_9BURK</name>
<dbReference type="AlphaFoldDB" id="A0A4S5BLM1"/>
<dbReference type="Proteomes" id="UP000306236">
    <property type="component" value="Unassembled WGS sequence"/>
</dbReference>
<comment type="caution">
    <text evidence="2">The sequence shown here is derived from an EMBL/GenBank/DDBJ whole genome shotgun (WGS) entry which is preliminary data.</text>
</comment>
<evidence type="ECO:0000256" key="1">
    <source>
        <dbReference type="SAM" id="Phobius"/>
    </source>
</evidence>
<evidence type="ECO:0000313" key="3">
    <source>
        <dbReference type="Proteomes" id="UP000306236"/>
    </source>
</evidence>
<organism evidence="2 3">
    <name type="scientific">Lampropedia aestuarii</name>
    <dbReference type="NCBI Taxonomy" id="2562762"/>
    <lineage>
        <taxon>Bacteria</taxon>
        <taxon>Pseudomonadati</taxon>
        <taxon>Pseudomonadota</taxon>
        <taxon>Betaproteobacteria</taxon>
        <taxon>Burkholderiales</taxon>
        <taxon>Comamonadaceae</taxon>
        <taxon>Lampropedia</taxon>
    </lineage>
</organism>